<dbReference type="EMBL" id="QXGA01001074">
    <property type="protein sequence ID" value="KAE9129862.1"/>
    <property type="molecule type" value="Genomic_DNA"/>
</dbReference>
<evidence type="ECO:0000313" key="5">
    <source>
        <dbReference type="Proteomes" id="UP000433483"/>
    </source>
</evidence>
<sequence length="466" mass="50869">MTSSKRPRGSPASPESSPAPPAKRRVVPLSPNAGGGSGSDDGDHSNPMDLTQDDEPPAGDGVVSGDDGHDPADDSGSKASHQSSMKKGAATDSGNDDDADDEDTAEVAGELLEAQTLQALAQSRSAERRRRQASPRHGPKVAGAGASPDGYDDSDSNRDPALLSPRAGSSGELPASSRRRPSEPSGPMSPVAPFGPEELGIPGRAQARKMFEADVDPWLANQISDLAMVKMLINNLFPVLPTKPGWLFPRVDSGKRQQYTAQNYCADLITEANVRALLDAAPWEVLEGTGVAISFETDVCGRLGAAIQRYSSHEPESLQSYWEFTHSFPIMHTMVKRHPWLAVYRKERNNRRSHAGNRWKVFLKFLILAMREGWCDLDLLLDPLFPHFPKRSVTVTWFPGLTARQANLADPTLNRREPVGLLAALDEGNSADPWRNHYRDLPQQHPANSIPRLTDKFFRVQARDAE</sequence>
<dbReference type="EMBL" id="QXGD01001052">
    <property type="protein sequence ID" value="KAE9216219.1"/>
    <property type="molecule type" value="Genomic_DNA"/>
</dbReference>
<feature type="compositionally biased region" description="Low complexity" evidence="1">
    <location>
        <begin position="106"/>
        <end position="124"/>
    </location>
</feature>
<evidence type="ECO:0000313" key="6">
    <source>
        <dbReference type="Proteomes" id="UP000440367"/>
    </source>
</evidence>
<dbReference type="AlphaFoldDB" id="A0A6A3T595"/>
<gene>
    <name evidence="4" type="ORF">PF002_g17137</name>
    <name evidence="3" type="ORF">PF005_g11016</name>
    <name evidence="2" type="ORF">PF006_g15891</name>
</gene>
<evidence type="ECO:0000256" key="1">
    <source>
        <dbReference type="SAM" id="MobiDB-lite"/>
    </source>
</evidence>
<feature type="compositionally biased region" description="Basic and acidic residues" evidence="1">
    <location>
        <begin position="66"/>
        <end position="76"/>
    </location>
</feature>
<name>A0A6A3T595_9STRA</name>
<keyword evidence="5" id="KW-1185">Reference proteome</keyword>
<evidence type="ECO:0000313" key="2">
    <source>
        <dbReference type="EMBL" id="KAE9129862.1"/>
    </source>
</evidence>
<dbReference type="EMBL" id="QXGB01000538">
    <property type="protein sequence ID" value="KAE9211401.1"/>
    <property type="molecule type" value="Genomic_DNA"/>
</dbReference>
<dbReference type="OrthoDB" id="90717at2759"/>
<accession>A0A6A3T595</accession>
<feature type="region of interest" description="Disordered" evidence="1">
    <location>
        <begin position="1"/>
        <end position="200"/>
    </location>
</feature>
<proteinExistence type="predicted"/>
<evidence type="ECO:0000313" key="7">
    <source>
        <dbReference type="Proteomes" id="UP000440732"/>
    </source>
</evidence>
<feature type="compositionally biased region" description="Basic residues" evidence="1">
    <location>
        <begin position="127"/>
        <end position="139"/>
    </location>
</feature>
<organism evidence="2 7">
    <name type="scientific">Phytophthora fragariae</name>
    <dbReference type="NCBI Taxonomy" id="53985"/>
    <lineage>
        <taxon>Eukaryota</taxon>
        <taxon>Sar</taxon>
        <taxon>Stramenopiles</taxon>
        <taxon>Oomycota</taxon>
        <taxon>Peronosporomycetes</taxon>
        <taxon>Peronosporales</taxon>
        <taxon>Peronosporaceae</taxon>
        <taxon>Phytophthora</taxon>
    </lineage>
</organism>
<reference evidence="5 6" key="1">
    <citation type="submission" date="2018-08" db="EMBL/GenBank/DDBJ databases">
        <title>Genomic investigation of the strawberry pathogen Phytophthora fragariae indicates pathogenicity is determined by transcriptional variation in three key races.</title>
        <authorList>
            <person name="Adams T.M."/>
            <person name="Armitage A.D."/>
            <person name="Sobczyk M.K."/>
            <person name="Bates H.J."/>
            <person name="Dunwell J.M."/>
            <person name="Nellist C.F."/>
            <person name="Harrison R.J."/>
        </authorList>
    </citation>
    <scope>NUCLEOTIDE SEQUENCE [LARGE SCALE GENOMIC DNA]</scope>
    <source>
        <strain evidence="4 6">BC-1</strain>
        <strain evidence="3 5">NOV-27</strain>
        <strain evidence="2 7">NOV-5</strain>
    </source>
</reference>
<evidence type="ECO:0000313" key="4">
    <source>
        <dbReference type="EMBL" id="KAE9216219.1"/>
    </source>
</evidence>
<dbReference type="Proteomes" id="UP000440367">
    <property type="component" value="Unassembled WGS sequence"/>
</dbReference>
<feature type="compositionally biased region" description="Acidic residues" evidence="1">
    <location>
        <begin position="94"/>
        <end position="105"/>
    </location>
</feature>
<dbReference type="Proteomes" id="UP000440732">
    <property type="component" value="Unassembled WGS sequence"/>
</dbReference>
<protein>
    <submittedName>
        <fullName evidence="2">Uncharacterized protein</fullName>
    </submittedName>
</protein>
<dbReference type="Proteomes" id="UP000433483">
    <property type="component" value="Unassembled WGS sequence"/>
</dbReference>
<evidence type="ECO:0000313" key="3">
    <source>
        <dbReference type="EMBL" id="KAE9211401.1"/>
    </source>
</evidence>
<comment type="caution">
    <text evidence="2">The sequence shown here is derived from an EMBL/GenBank/DDBJ whole genome shotgun (WGS) entry which is preliminary data.</text>
</comment>